<comment type="subcellular location">
    <subcellularLocation>
        <location evidence="1">Nucleus</location>
    </subcellularLocation>
</comment>
<keyword evidence="4" id="KW-0539">Nucleus</keyword>
<dbReference type="GO" id="GO:0043596">
    <property type="term" value="C:nuclear replication fork"/>
    <property type="evidence" value="ECO:0007669"/>
    <property type="project" value="TreeGrafter"/>
</dbReference>
<name>A0A2V3IW60_9FLOR</name>
<dbReference type="STRING" id="448386.A0A2V3IW60"/>
<protein>
    <submittedName>
        <fullName evidence="11">WD repeat and HMG-box DNA-binding protein 1</fullName>
    </submittedName>
</protein>
<sequence>MRSRTVQVFLAHMPGACGLAVNTDGTFLLSSGSDSIIRAHDVRALQQSEQTWWRQQQLSTEAELPDMSIAELHEKAVDTLALSPSNSTMATGSDDGFIRIFTISASQTAAQQPSIAPKLVVDGELVQACARFAGPVRCITFSPTGAYIAAVGDEPGVVKLIMTAQPSNATIMRASKGPVFEAYKGVYYDPRSDFVVTIGETGVAAVWNVDKCVSIGKIELNDRKALHAAWSPDGGYVVFATDKGIIFVARDKWEFDFLLEDANEDEDEDDMSAVHTGKDAVSAVAWSPNGRYLLASRENYVTSLWDVDERKVLGHWKTEEVPQKLIWHPKYNAFMFIDKIGQWGIVPDVVPAQLPSPHGNAAKIELPALPDEDDVGKKKKKVSKQNPADDDEEDIGKIKRSKVKRRRQKQAQKKNKASASKKPNAKETVPEIGVDESNDQELENGFTFDPDDVEADDEEEYERKHGNASASGDDSDDDSASDEEVPGEFAGLENGGVKLPPRRKKKSSRTRASSGIARSEKIVHVPFMPGSTPLSDKQRRGRHILAWNVVGAVMSFDEKTHDIIAIEFAESSRRSIGIKDHFGYTMASISDWGVLLASNKKKEHGALFTFRPFSSWSHNSEWTQTLSMDDDICAVALGKRFCAVATTPSNTVRILSLPGLQTCSFGVAGTVVTLAALDRKLAVVYGDPASAMLKCEVVEIDNSADVQDVLYKGNLVMHPNASLEWIGFTNDTIELCCYDSKGWLWMLTDIRQSQRWMPMMQNAAHYGECDWYWVAAVTSKDLIGVSCLSNERHPAAKPRPALRSLPLSAPVIERPSTSGKASVSERLMRTKLNLQRAVNNKKELEKICDSDDSDIEEAEEQVSTMEVETDKCLLALMEDACKKEQNMRALDIATRLHCEVSFKYAMDLARHYRRNVLVEKVEQLAAAKLEMIATEKVGSRRREKKERTNVLAAGEHVEEKPAVENEIEAAVEFSGSVRKEGIRRSKAPARMVTDEEEDELIDRIGTNEKADTRRREAALAVMDVTDDEDEAEAENMEAEKAGEESIVEKKEEKTKGTGGKKAKVQLEKNKTKKKRSAAVAASQASMGGAVGERKGNAKKARTGGVNGKSNTKTKAFFNRFLKA</sequence>
<dbReference type="OrthoDB" id="427368at2759"/>
<feature type="compositionally biased region" description="Acidic residues" evidence="7">
    <location>
        <begin position="473"/>
        <end position="486"/>
    </location>
</feature>
<dbReference type="PANTHER" id="PTHR19932">
    <property type="entry name" value="WD REPEAT AND HMG-BOX DNA BINDING PROTEIN"/>
    <property type="match status" value="1"/>
</dbReference>
<evidence type="ECO:0000256" key="3">
    <source>
        <dbReference type="ARBA" id="ARBA00022737"/>
    </source>
</evidence>
<evidence type="ECO:0000256" key="6">
    <source>
        <dbReference type="SAM" id="Coils"/>
    </source>
</evidence>
<comment type="caution">
    <text evidence="11">The sequence shown here is derived from an EMBL/GenBank/DDBJ whole genome shotgun (WGS) entry which is preliminary data.</text>
</comment>
<dbReference type="InterPro" id="IPR024977">
    <property type="entry name" value="Apc4-like_WD40_dom"/>
</dbReference>
<organism evidence="11 12">
    <name type="scientific">Gracilariopsis chorda</name>
    <dbReference type="NCBI Taxonomy" id="448386"/>
    <lineage>
        <taxon>Eukaryota</taxon>
        <taxon>Rhodophyta</taxon>
        <taxon>Florideophyceae</taxon>
        <taxon>Rhodymeniophycidae</taxon>
        <taxon>Gracilariales</taxon>
        <taxon>Gracilariaceae</taxon>
        <taxon>Gracilariopsis</taxon>
    </lineage>
</organism>
<evidence type="ECO:0000259" key="10">
    <source>
        <dbReference type="Pfam" id="PF20946"/>
    </source>
</evidence>
<feature type="coiled-coil region" evidence="6">
    <location>
        <begin position="827"/>
        <end position="868"/>
    </location>
</feature>
<keyword evidence="12" id="KW-1185">Reference proteome</keyword>
<dbReference type="SMART" id="SM00320">
    <property type="entry name" value="WD40"/>
    <property type="match status" value="5"/>
</dbReference>
<feature type="region of interest" description="Disordered" evidence="7">
    <location>
        <begin position="361"/>
        <end position="516"/>
    </location>
</feature>
<evidence type="ECO:0000256" key="7">
    <source>
        <dbReference type="SAM" id="MobiDB-lite"/>
    </source>
</evidence>
<feature type="domain" description="WDHD1/CFT4 second beta-propeller" evidence="8">
    <location>
        <begin position="526"/>
        <end position="811"/>
    </location>
</feature>
<dbReference type="GO" id="GO:0006281">
    <property type="term" value="P:DNA repair"/>
    <property type="evidence" value="ECO:0007669"/>
    <property type="project" value="TreeGrafter"/>
</dbReference>
<gene>
    <name evidence="11" type="ORF">BWQ96_03877</name>
</gene>
<dbReference type="Pfam" id="PF00400">
    <property type="entry name" value="WD40"/>
    <property type="match status" value="1"/>
</dbReference>
<dbReference type="GO" id="GO:0003682">
    <property type="term" value="F:chromatin binding"/>
    <property type="evidence" value="ECO:0007669"/>
    <property type="project" value="TreeGrafter"/>
</dbReference>
<evidence type="ECO:0000256" key="4">
    <source>
        <dbReference type="ARBA" id="ARBA00023242"/>
    </source>
</evidence>
<evidence type="ECO:0000259" key="9">
    <source>
        <dbReference type="Pfam" id="PF12894"/>
    </source>
</evidence>
<dbReference type="GO" id="GO:0006261">
    <property type="term" value="P:DNA-templated DNA replication"/>
    <property type="evidence" value="ECO:0007669"/>
    <property type="project" value="TreeGrafter"/>
</dbReference>
<keyword evidence="2 5" id="KW-0853">WD repeat</keyword>
<feature type="compositionally biased region" description="Basic residues" evidence="7">
    <location>
        <begin position="398"/>
        <end position="416"/>
    </location>
</feature>
<dbReference type="Proteomes" id="UP000247409">
    <property type="component" value="Unassembled WGS sequence"/>
</dbReference>
<feature type="compositionally biased region" description="Acidic residues" evidence="7">
    <location>
        <begin position="449"/>
        <end position="460"/>
    </location>
</feature>
<feature type="compositionally biased region" description="Acidic residues" evidence="7">
    <location>
        <begin position="433"/>
        <end position="442"/>
    </location>
</feature>
<feature type="region of interest" description="Disordered" evidence="7">
    <location>
        <begin position="1026"/>
        <end position="1111"/>
    </location>
</feature>
<feature type="domain" description="Anaphase-promoting complex subunit 4-like WD40" evidence="9">
    <location>
        <begin position="229"/>
        <end position="328"/>
    </location>
</feature>
<feature type="compositionally biased region" description="Basic and acidic residues" evidence="7">
    <location>
        <begin position="1037"/>
        <end position="1055"/>
    </location>
</feature>
<reference evidence="11 12" key="1">
    <citation type="journal article" date="2018" name="Mol. Biol. Evol.">
        <title>Analysis of the draft genome of the red seaweed Gracilariopsis chorda provides insights into genome size evolution in Rhodophyta.</title>
        <authorList>
            <person name="Lee J."/>
            <person name="Yang E.C."/>
            <person name="Graf L."/>
            <person name="Yang J.H."/>
            <person name="Qiu H."/>
            <person name="Zel Zion U."/>
            <person name="Chan C.X."/>
            <person name="Stephens T.G."/>
            <person name="Weber A.P.M."/>
            <person name="Boo G.H."/>
            <person name="Boo S.M."/>
            <person name="Kim K.M."/>
            <person name="Shin Y."/>
            <person name="Jung M."/>
            <person name="Lee S.J."/>
            <person name="Yim H.S."/>
            <person name="Lee J.H."/>
            <person name="Bhattacharya D."/>
            <person name="Yoon H.S."/>
        </authorList>
    </citation>
    <scope>NUCLEOTIDE SEQUENCE [LARGE SCALE GENOMIC DNA]</scope>
    <source>
        <strain evidence="11 12">SKKU-2015</strain>
        <tissue evidence="11">Whole body</tissue>
    </source>
</reference>
<dbReference type="PROSITE" id="PS00678">
    <property type="entry name" value="WD_REPEATS_1"/>
    <property type="match status" value="1"/>
</dbReference>
<evidence type="ECO:0000256" key="1">
    <source>
        <dbReference type="ARBA" id="ARBA00004123"/>
    </source>
</evidence>
<evidence type="ECO:0000256" key="2">
    <source>
        <dbReference type="ARBA" id="ARBA00022574"/>
    </source>
</evidence>
<dbReference type="InterPro" id="IPR015943">
    <property type="entry name" value="WD40/YVTN_repeat-like_dom_sf"/>
</dbReference>
<keyword evidence="11" id="KW-0238">DNA-binding</keyword>
<dbReference type="Pfam" id="PF12894">
    <property type="entry name" value="ANAPC4_WD40"/>
    <property type="match status" value="1"/>
</dbReference>
<dbReference type="PROSITE" id="PS50082">
    <property type="entry name" value="WD_REPEATS_2"/>
    <property type="match status" value="2"/>
</dbReference>
<evidence type="ECO:0000256" key="5">
    <source>
        <dbReference type="PROSITE-ProRule" id="PRU00221"/>
    </source>
</evidence>
<accession>A0A2V3IW60</accession>
<feature type="repeat" description="WD" evidence="5">
    <location>
        <begin position="274"/>
        <end position="315"/>
    </location>
</feature>
<feature type="compositionally biased region" description="Basic residues" evidence="7">
    <location>
        <begin position="500"/>
        <end position="509"/>
    </location>
</feature>
<dbReference type="InterPro" id="IPR019775">
    <property type="entry name" value="WD40_repeat_CS"/>
</dbReference>
<keyword evidence="6" id="KW-0175">Coiled coil</keyword>
<dbReference type="PROSITE" id="PS50294">
    <property type="entry name" value="WD_REPEATS_REGION"/>
    <property type="match status" value="1"/>
</dbReference>
<feature type="repeat" description="WD" evidence="5">
    <location>
        <begin position="70"/>
        <end position="111"/>
    </location>
</feature>
<evidence type="ECO:0000313" key="11">
    <source>
        <dbReference type="EMBL" id="PXF46378.1"/>
    </source>
</evidence>
<feature type="compositionally biased region" description="Acidic residues" evidence="7">
    <location>
        <begin position="1026"/>
        <end position="1036"/>
    </location>
</feature>
<dbReference type="GO" id="GO:0000278">
    <property type="term" value="P:mitotic cell cycle"/>
    <property type="evidence" value="ECO:0007669"/>
    <property type="project" value="TreeGrafter"/>
</dbReference>
<dbReference type="PANTHER" id="PTHR19932:SF10">
    <property type="entry name" value="WD REPEAT AND HMG-BOX DNA-BINDING PROTEIN 1"/>
    <property type="match status" value="1"/>
</dbReference>
<dbReference type="GO" id="GO:0003677">
    <property type="term" value="F:DNA binding"/>
    <property type="evidence" value="ECO:0007669"/>
    <property type="project" value="UniProtKB-KW"/>
</dbReference>
<dbReference type="AlphaFoldDB" id="A0A2V3IW60"/>
<dbReference type="InterPro" id="IPR036322">
    <property type="entry name" value="WD40_repeat_dom_sf"/>
</dbReference>
<dbReference type="EMBL" id="NBIV01000040">
    <property type="protein sequence ID" value="PXF46378.1"/>
    <property type="molecule type" value="Genomic_DNA"/>
</dbReference>
<dbReference type="Gene3D" id="2.130.10.10">
    <property type="entry name" value="YVTN repeat-like/Quinoprotein amine dehydrogenase"/>
    <property type="match status" value="3"/>
</dbReference>
<dbReference type="SUPFAM" id="SSF50978">
    <property type="entry name" value="WD40 repeat-like"/>
    <property type="match status" value="1"/>
</dbReference>
<dbReference type="Pfam" id="PF20946">
    <property type="entry name" value="Ctf4_C"/>
    <property type="match status" value="1"/>
</dbReference>
<keyword evidence="3" id="KW-0677">Repeat</keyword>
<dbReference type="InterPro" id="IPR048591">
    <property type="entry name" value="WDHD1/CFT4_hel"/>
</dbReference>
<evidence type="ECO:0000313" key="12">
    <source>
        <dbReference type="Proteomes" id="UP000247409"/>
    </source>
</evidence>
<dbReference type="InterPro" id="IPR001680">
    <property type="entry name" value="WD40_rpt"/>
</dbReference>
<dbReference type="Pfam" id="PF12341">
    <property type="entry name" value="Mcl1_mid"/>
    <property type="match status" value="1"/>
</dbReference>
<proteinExistence type="predicted"/>
<feature type="domain" description="WDHD1/CFT4 helical bundle" evidence="10">
    <location>
        <begin position="845"/>
        <end position="930"/>
    </location>
</feature>
<evidence type="ECO:0000259" key="8">
    <source>
        <dbReference type="Pfam" id="PF12341"/>
    </source>
</evidence>
<dbReference type="InterPro" id="IPR022100">
    <property type="entry name" value="WDHD1/CFT4_beta-prop_2nd"/>
</dbReference>